<evidence type="ECO:0000256" key="11">
    <source>
        <dbReference type="ARBA" id="ARBA00023201"/>
    </source>
</evidence>
<sequence length="686" mass="76781">MSTLLTPIDYILIAGYFIILMGIGVYLQKKASNSIEDYFIGGRRLPGWLLGIAGFTQFVDITGTAVIISFLYMLGPKGMLIELRGGLAIHMAVVLIWAGKWHRRSGCITGAEWMIFRFGNGPDGKAARIITAIAMQIFTIGMVIYLAKGVGIFFSTFLPYSPQACSLVVILIACAYTAASGFYGVVFTDLFQGLIIIAAVLVVSVLAIQKTWFDPNFPGLATSISGVQEWTSSVPHWKVDMPEGYGNYNFLTLMAMFYLLKSVINGLGGGGEPKYFGARNDRECGTLTFLWTSLMAFRWPMMIGFAVLGIYFVHQNIPDTALLAEAEMMIKNTFTTVTHQQWEHTVSEIIKHPTEYPQLVTQLRDLLGSTWPEQIRLTSFHGTINPERILPVVIMNAIPIGLKGLLLIALTSACMSTFDGNVNWAVGLITRDLYQGFFRPNASTKELIRISWLGTVAIGLIGYFMAFTVKNINDIWGWLMMALGTGFFVPSAIKFYWERYNGWGFTIGMAMGVGSAIVQRIFWPDMSELWQFVLTGSLSLAGSIIGTLATRPMDQNILYNFYMKTKPFGLWPNLKQKLDPQTRKKVSREHFFDIISLPFVLAWHYLILLVPVLLVIGNFKEFVGAGIILAFALGGMYLFWYRQLPRENFYEDTEAYDAELAVNKDNDQWGQTGVGKDDDSNKKKFL</sequence>
<comment type="similarity">
    <text evidence="2 13">Belongs to the sodium:solute symporter (SSF) (TC 2.A.21) family.</text>
</comment>
<name>A0A1U9NQ02_9BACT</name>
<feature type="compositionally biased region" description="Basic and acidic residues" evidence="14">
    <location>
        <begin position="675"/>
        <end position="686"/>
    </location>
</feature>
<evidence type="ECO:0000256" key="14">
    <source>
        <dbReference type="SAM" id="MobiDB-lite"/>
    </source>
</evidence>
<evidence type="ECO:0000313" key="16">
    <source>
        <dbReference type="EMBL" id="AQT69804.1"/>
    </source>
</evidence>
<evidence type="ECO:0000256" key="7">
    <source>
        <dbReference type="ARBA" id="ARBA00022989"/>
    </source>
</evidence>
<feature type="transmembrane region" description="Helical" evidence="15">
    <location>
        <begin position="289"/>
        <end position="313"/>
    </location>
</feature>
<keyword evidence="3" id="KW-0813">Transport</keyword>
<reference evidence="17" key="1">
    <citation type="submission" date="2017-02" db="EMBL/GenBank/DDBJ databases">
        <title>Comparative genomics and description of representatives of a novel lineage of planctomycetes thriving in anoxic sediments.</title>
        <authorList>
            <person name="Spring S."/>
            <person name="Bunk B."/>
            <person name="Sproer C."/>
        </authorList>
    </citation>
    <scope>NUCLEOTIDE SEQUENCE [LARGE SCALE GENOMIC DNA]</scope>
    <source>
        <strain evidence="17">ST-NAGAB-D1</strain>
    </source>
</reference>
<feature type="transmembrane region" description="Helical" evidence="15">
    <location>
        <begin position="503"/>
        <end position="523"/>
    </location>
</feature>
<dbReference type="Pfam" id="PF00474">
    <property type="entry name" value="SSF"/>
    <property type="match status" value="2"/>
</dbReference>
<evidence type="ECO:0000256" key="13">
    <source>
        <dbReference type="RuleBase" id="RU362091"/>
    </source>
</evidence>
<dbReference type="InterPro" id="IPR038377">
    <property type="entry name" value="Na/Glc_symporter_sf"/>
</dbReference>
<keyword evidence="7 15" id="KW-1133">Transmembrane helix</keyword>
<accession>A0A1U9NQ02</accession>
<feature type="transmembrane region" description="Helical" evidence="15">
    <location>
        <begin position="475"/>
        <end position="496"/>
    </location>
</feature>
<feature type="transmembrane region" description="Helical" evidence="15">
    <location>
        <begin position="529"/>
        <end position="549"/>
    </location>
</feature>
<feature type="region of interest" description="Disordered" evidence="14">
    <location>
        <begin position="667"/>
        <end position="686"/>
    </location>
</feature>
<dbReference type="GO" id="GO:0005298">
    <property type="term" value="F:proline:sodium symporter activity"/>
    <property type="evidence" value="ECO:0007669"/>
    <property type="project" value="TreeGrafter"/>
</dbReference>
<feature type="transmembrane region" description="Helical" evidence="15">
    <location>
        <begin position="622"/>
        <end position="640"/>
    </location>
</feature>
<dbReference type="STRING" id="1936003.STSP2_03001"/>
<keyword evidence="10 15" id="KW-0472">Membrane</keyword>
<feature type="transmembrane region" description="Helical" evidence="15">
    <location>
        <begin position="248"/>
        <end position="268"/>
    </location>
</feature>
<keyword evidence="4" id="KW-1003">Cell membrane</keyword>
<dbReference type="PROSITE" id="PS50283">
    <property type="entry name" value="NA_SOLUT_SYMP_3"/>
    <property type="match status" value="1"/>
</dbReference>
<evidence type="ECO:0000256" key="1">
    <source>
        <dbReference type="ARBA" id="ARBA00004651"/>
    </source>
</evidence>
<evidence type="ECO:0000256" key="9">
    <source>
        <dbReference type="ARBA" id="ARBA00023065"/>
    </source>
</evidence>
<feature type="transmembrane region" description="Helical" evidence="15">
    <location>
        <begin position="194"/>
        <end position="213"/>
    </location>
</feature>
<feature type="transmembrane region" description="Helical" evidence="15">
    <location>
        <begin position="591"/>
        <end position="616"/>
    </location>
</feature>
<keyword evidence="11" id="KW-0739">Sodium transport</keyword>
<dbReference type="GO" id="GO:0005886">
    <property type="term" value="C:plasma membrane"/>
    <property type="evidence" value="ECO:0007669"/>
    <property type="project" value="UniProtKB-SubCell"/>
</dbReference>
<dbReference type="KEGG" id="alus:STSP2_03001"/>
<feature type="transmembrane region" description="Helical" evidence="15">
    <location>
        <begin position="447"/>
        <end position="469"/>
    </location>
</feature>
<feature type="transmembrane region" description="Helical" evidence="15">
    <location>
        <begin position="126"/>
        <end position="147"/>
    </location>
</feature>
<feature type="transmembrane region" description="Helical" evidence="15">
    <location>
        <begin position="79"/>
        <end position="98"/>
    </location>
</feature>
<feature type="transmembrane region" description="Helical" evidence="15">
    <location>
        <begin position="167"/>
        <end position="187"/>
    </location>
</feature>
<keyword evidence="6" id="KW-0769">Symport</keyword>
<evidence type="ECO:0000256" key="8">
    <source>
        <dbReference type="ARBA" id="ARBA00023053"/>
    </source>
</evidence>
<proteinExistence type="inferred from homology"/>
<evidence type="ECO:0000256" key="2">
    <source>
        <dbReference type="ARBA" id="ARBA00006434"/>
    </source>
</evidence>
<keyword evidence="9" id="KW-0406">Ion transport</keyword>
<evidence type="ECO:0000256" key="5">
    <source>
        <dbReference type="ARBA" id="ARBA00022692"/>
    </source>
</evidence>
<dbReference type="PANTHER" id="PTHR48086:SF3">
    <property type="entry name" value="SODIUM_PROLINE SYMPORTER"/>
    <property type="match status" value="1"/>
</dbReference>
<gene>
    <name evidence="16" type="ORF">STSP2_03001</name>
</gene>
<evidence type="ECO:0000256" key="3">
    <source>
        <dbReference type="ARBA" id="ARBA00022448"/>
    </source>
</evidence>
<evidence type="ECO:0000313" key="17">
    <source>
        <dbReference type="Proteomes" id="UP000189674"/>
    </source>
</evidence>
<dbReference type="GO" id="GO:0015824">
    <property type="term" value="P:proline transport"/>
    <property type="evidence" value="ECO:0007669"/>
    <property type="project" value="TreeGrafter"/>
</dbReference>
<keyword evidence="17" id="KW-1185">Reference proteome</keyword>
<dbReference type="RefSeq" id="WP_169853250.1">
    <property type="nucleotide sequence ID" value="NZ_CP019791.1"/>
</dbReference>
<evidence type="ECO:0000256" key="12">
    <source>
        <dbReference type="ARBA" id="ARBA00033708"/>
    </source>
</evidence>
<evidence type="ECO:0000256" key="6">
    <source>
        <dbReference type="ARBA" id="ARBA00022847"/>
    </source>
</evidence>
<feature type="transmembrane region" description="Helical" evidence="15">
    <location>
        <begin position="389"/>
        <end position="410"/>
    </location>
</feature>
<dbReference type="EMBL" id="CP019791">
    <property type="protein sequence ID" value="AQT69804.1"/>
    <property type="molecule type" value="Genomic_DNA"/>
</dbReference>
<evidence type="ECO:0000256" key="10">
    <source>
        <dbReference type="ARBA" id="ARBA00023136"/>
    </source>
</evidence>
<dbReference type="Gene3D" id="1.20.1730.10">
    <property type="entry name" value="Sodium/glucose cotransporter"/>
    <property type="match status" value="1"/>
</dbReference>
<feature type="transmembrane region" description="Helical" evidence="15">
    <location>
        <begin position="48"/>
        <end position="73"/>
    </location>
</feature>
<organism evidence="16 17">
    <name type="scientific">Anaerohalosphaera lusitana</name>
    <dbReference type="NCBI Taxonomy" id="1936003"/>
    <lineage>
        <taxon>Bacteria</taxon>
        <taxon>Pseudomonadati</taxon>
        <taxon>Planctomycetota</taxon>
        <taxon>Phycisphaerae</taxon>
        <taxon>Sedimentisphaerales</taxon>
        <taxon>Anaerohalosphaeraceae</taxon>
        <taxon>Anaerohalosphaera</taxon>
    </lineage>
</organism>
<dbReference type="GO" id="GO:0015193">
    <property type="term" value="F:L-proline transmembrane transporter activity"/>
    <property type="evidence" value="ECO:0007669"/>
    <property type="project" value="TreeGrafter"/>
</dbReference>
<dbReference type="InterPro" id="IPR050277">
    <property type="entry name" value="Sodium:Solute_Symporter"/>
</dbReference>
<dbReference type="PANTHER" id="PTHR48086">
    <property type="entry name" value="SODIUM/PROLINE SYMPORTER-RELATED"/>
    <property type="match status" value="1"/>
</dbReference>
<evidence type="ECO:0000256" key="15">
    <source>
        <dbReference type="SAM" id="Phobius"/>
    </source>
</evidence>
<comment type="catalytic activity">
    <reaction evidence="12">
        <text>L-proline(in) + Na(+)(in) = L-proline(out) + Na(+)(out)</text>
        <dbReference type="Rhea" id="RHEA:28967"/>
        <dbReference type="ChEBI" id="CHEBI:29101"/>
        <dbReference type="ChEBI" id="CHEBI:60039"/>
    </reaction>
</comment>
<keyword evidence="5 15" id="KW-0812">Transmembrane</keyword>
<feature type="transmembrane region" description="Helical" evidence="15">
    <location>
        <begin position="6"/>
        <end position="27"/>
    </location>
</feature>
<protein>
    <submittedName>
        <fullName evidence="16">Sodium/panthothenate symporter</fullName>
    </submittedName>
</protein>
<comment type="subcellular location">
    <subcellularLocation>
        <location evidence="1">Cell membrane</location>
        <topology evidence="1">Multi-pass membrane protein</topology>
    </subcellularLocation>
</comment>
<evidence type="ECO:0000256" key="4">
    <source>
        <dbReference type="ARBA" id="ARBA00022475"/>
    </source>
</evidence>
<dbReference type="InterPro" id="IPR001734">
    <property type="entry name" value="Na/solute_symporter"/>
</dbReference>
<dbReference type="Proteomes" id="UP000189674">
    <property type="component" value="Chromosome"/>
</dbReference>
<keyword evidence="8" id="KW-0915">Sodium</keyword>
<dbReference type="AlphaFoldDB" id="A0A1U9NQ02"/>